<sequence>MKTAWLITWKWFGDHAAVEDDVVAIVSYRRSGSYIKDLMENLYIEKTSSFSEKLAYAKDKNAIPYPASYSTIKGVTWTGSISCGDNPFLFGRLVSNVRVEVQDGQETLRWEERPVPALSV</sequence>
<dbReference type="AlphaFoldDB" id="A0A370S0S7"/>
<dbReference type="RefSeq" id="WP_115148480.1">
    <property type="nucleotide sequence ID" value="NZ_QRAV01000031.1"/>
</dbReference>
<organism evidence="1 2">
    <name type="scientific">Pseudomonas jessenii</name>
    <dbReference type="NCBI Taxonomy" id="77298"/>
    <lineage>
        <taxon>Bacteria</taxon>
        <taxon>Pseudomonadati</taxon>
        <taxon>Pseudomonadota</taxon>
        <taxon>Gammaproteobacteria</taxon>
        <taxon>Pseudomonadales</taxon>
        <taxon>Pseudomonadaceae</taxon>
        <taxon>Pseudomonas</taxon>
    </lineage>
</organism>
<reference evidence="1 2" key="1">
    <citation type="submission" date="2018-07" db="EMBL/GenBank/DDBJ databases">
        <title>Genome sequencing of rice bacterial endophytes.</title>
        <authorList>
            <person name="Venturi V."/>
        </authorList>
    </citation>
    <scope>NUCLEOTIDE SEQUENCE [LARGE SCALE GENOMIC DNA]</scope>
    <source>
        <strain evidence="1 2">E2333</strain>
    </source>
</reference>
<gene>
    <name evidence="1" type="ORF">DEU51_1319</name>
</gene>
<protein>
    <submittedName>
        <fullName evidence="1">Uncharacterized protein</fullName>
    </submittedName>
</protein>
<proteinExistence type="predicted"/>
<evidence type="ECO:0000313" key="2">
    <source>
        <dbReference type="Proteomes" id="UP000255365"/>
    </source>
</evidence>
<dbReference type="Proteomes" id="UP000255365">
    <property type="component" value="Unassembled WGS sequence"/>
</dbReference>
<dbReference type="EMBL" id="QRAV01000031">
    <property type="protein sequence ID" value="RDL12914.1"/>
    <property type="molecule type" value="Genomic_DNA"/>
</dbReference>
<comment type="caution">
    <text evidence="1">The sequence shown here is derived from an EMBL/GenBank/DDBJ whole genome shotgun (WGS) entry which is preliminary data.</text>
</comment>
<evidence type="ECO:0000313" key="1">
    <source>
        <dbReference type="EMBL" id="RDL12914.1"/>
    </source>
</evidence>
<accession>A0A370S0S7</accession>
<name>A0A370S0S7_PSEJE</name>